<dbReference type="RefSeq" id="WP_272134352.1">
    <property type="nucleotide sequence ID" value="NZ_JAQNDM010000001.1"/>
</dbReference>
<dbReference type="Pfam" id="PF24102">
    <property type="entry name" value="FLAD1_M"/>
    <property type="match status" value="1"/>
</dbReference>
<dbReference type="EMBL" id="JAQNDM010000001">
    <property type="protein sequence ID" value="MDC0707103.1"/>
    <property type="molecule type" value="Genomic_DNA"/>
</dbReference>
<sequence>MERTGAAAVIIGNEVLTAKVVDANGPLLIRRLRELGIPLRSVEIVPDDVDIIIESIARARARAAYVFTSGGIGPTHDDVTVRAVALALGRQVVRLPEMVELVRKRSENPTAEAMRLADAPEGAELLYQEGSWLPVLTVNNIFLLPGVPQLFKLQLETVLSRLRGTPVHLCNLYLRLGESSIAAVLDRVALDMPHVAIGSYPVFDATLDYRVKVTIEAPEVSPVEQAVARIRGGLPADAIIRQE</sequence>
<evidence type="ECO:0000259" key="1">
    <source>
        <dbReference type="SMART" id="SM00852"/>
    </source>
</evidence>
<dbReference type="PANTHER" id="PTHR13939">
    <property type="entry name" value="NICOTINAMIDE-NUCLEOTIDE AMIDOHYDROLASE PNCC"/>
    <property type="match status" value="1"/>
</dbReference>
<gene>
    <name evidence="2" type="ORF">POL68_01345</name>
</gene>
<dbReference type="SUPFAM" id="SSF53218">
    <property type="entry name" value="Molybdenum cofactor biosynthesis proteins"/>
    <property type="match status" value="1"/>
</dbReference>
<feature type="domain" description="MoaB/Mog" evidence="1">
    <location>
        <begin position="7"/>
        <end position="165"/>
    </location>
</feature>
<organism evidence="2 3">
    <name type="scientific">Stigmatella ashevillensis</name>
    <dbReference type="NCBI Taxonomy" id="2995309"/>
    <lineage>
        <taxon>Bacteria</taxon>
        <taxon>Pseudomonadati</taxon>
        <taxon>Myxococcota</taxon>
        <taxon>Myxococcia</taxon>
        <taxon>Myxococcales</taxon>
        <taxon>Cystobacterineae</taxon>
        <taxon>Archangiaceae</taxon>
        <taxon>Stigmatella</taxon>
    </lineage>
</organism>
<dbReference type="PANTHER" id="PTHR13939:SF0">
    <property type="entry name" value="NMN AMIDOHYDROLASE-LIKE PROTEIN YFAY"/>
    <property type="match status" value="1"/>
</dbReference>
<accession>A0ABT5D2L8</accession>
<dbReference type="InterPro" id="IPR036425">
    <property type="entry name" value="MoaB/Mog-like_dom_sf"/>
</dbReference>
<dbReference type="InterPro" id="IPR050101">
    <property type="entry name" value="CinA"/>
</dbReference>
<dbReference type="Pfam" id="PF00994">
    <property type="entry name" value="MoCF_biosynth"/>
    <property type="match status" value="1"/>
</dbReference>
<dbReference type="Proteomes" id="UP001221838">
    <property type="component" value="Unassembled WGS sequence"/>
</dbReference>
<proteinExistence type="predicted"/>
<evidence type="ECO:0000313" key="3">
    <source>
        <dbReference type="Proteomes" id="UP001221838"/>
    </source>
</evidence>
<dbReference type="InterPro" id="IPR001453">
    <property type="entry name" value="MoaB/Mog_dom"/>
</dbReference>
<dbReference type="Gene3D" id="3.40.980.10">
    <property type="entry name" value="MoaB/Mog-like domain"/>
    <property type="match status" value="1"/>
</dbReference>
<keyword evidence="3" id="KW-1185">Reference proteome</keyword>
<evidence type="ECO:0000313" key="2">
    <source>
        <dbReference type="EMBL" id="MDC0707103.1"/>
    </source>
</evidence>
<reference evidence="2 3" key="1">
    <citation type="submission" date="2022-11" db="EMBL/GenBank/DDBJ databases">
        <title>Minimal conservation of predation-associated metabolite biosynthetic gene clusters underscores biosynthetic potential of Myxococcota including descriptions for ten novel species: Archangium lansinium sp. nov., Myxococcus landrumus sp. nov., Nannocystis bai.</title>
        <authorList>
            <person name="Ahearne A."/>
            <person name="Stevens C."/>
            <person name="Dowd S."/>
        </authorList>
    </citation>
    <scope>NUCLEOTIDE SEQUENCE [LARGE SCALE GENOMIC DNA]</scope>
    <source>
        <strain evidence="2 3">NCWAL01</strain>
    </source>
</reference>
<dbReference type="InterPro" id="IPR056596">
    <property type="entry name" value="FLAD1_M"/>
</dbReference>
<dbReference type="SMART" id="SM00852">
    <property type="entry name" value="MoCF_biosynth"/>
    <property type="match status" value="1"/>
</dbReference>
<name>A0ABT5D2L8_9BACT</name>
<comment type="caution">
    <text evidence="2">The sequence shown here is derived from an EMBL/GenBank/DDBJ whole genome shotgun (WGS) entry which is preliminary data.</text>
</comment>
<protein>
    <submittedName>
        <fullName evidence="2">Molybdopterin-binding protein</fullName>
    </submittedName>
</protein>